<feature type="domain" description="ABC transmembrane type-2" evidence="6">
    <location>
        <begin position="111"/>
        <end position="338"/>
    </location>
</feature>
<sequence length="343" mass="36787">MNKQLTIQPRSALAELTATNTRELVRDGKTMFFVLLFPLFFLGLFWFIGYSTDADAATPHVVVAESTIGPEINESLENQGIATVPRNDPAANILLTIDGEHATVTLAATDQPSWSKTVQALRDVGIPRTAIDVVTTEGITAMDPLRTSMASILMVSFLSLAFLGTAVPLVSLRGQGTLRLLGTTPLKRSVFVLSQSPARFGLGLFQMILVISVTFYLGYLDIAHLPRLIVTALLGLIMLFSLGFLIGSRARNAEATTTVVSLLLPVALMLSGAVIPMQVFPESVVRVLEWLPTTVLANSLSTDLVGSDSGLSIGVSWAAMAAVAIVAAMITTKIFRWDSVIKK</sequence>
<dbReference type="InterPro" id="IPR052902">
    <property type="entry name" value="ABC-2_transporter"/>
</dbReference>
<dbReference type="PANTHER" id="PTHR43027">
    <property type="entry name" value="DOXORUBICIN RESISTANCE ABC TRANSPORTER PERMEASE PROTEIN DRRC-RELATED"/>
    <property type="match status" value="1"/>
</dbReference>
<evidence type="ECO:0000256" key="4">
    <source>
        <dbReference type="ARBA" id="ARBA00023136"/>
    </source>
</evidence>
<dbReference type="OrthoDB" id="5079470at2"/>
<organism evidence="7 8">
    <name type="scientific">Paeniglutamicibacter gangotriensis</name>
    <dbReference type="NCBI Taxonomy" id="254787"/>
    <lineage>
        <taxon>Bacteria</taxon>
        <taxon>Bacillati</taxon>
        <taxon>Actinomycetota</taxon>
        <taxon>Actinomycetes</taxon>
        <taxon>Micrococcales</taxon>
        <taxon>Micrococcaceae</taxon>
        <taxon>Paeniglutamicibacter</taxon>
    </lineage>
</organism>
<keyword evidence="2 5" id="KW-0812">Transmembrane</keyword>
<dbReference type="GO" id="GO:0016020">
    <property type="term" value="C:membrane"/>
    <property type="evidence" value="ECO:0007669"/>
    <property type="project" value="UniProtKB-SubCell"/>
</dbReference>
<evidence type="ECO:0000313" key="8">
    <source>
        <dbReference type="Proteomes" id="UP000323856"/>
    </source>
</evidence>
<feature type="transmembrane region" description="Helical" evidence="5">
    <location>
        <begin position="225"/>
        <end position="247"/>
    </location>
</feature>
<dbReference type="GO" id="GO:0140359">
    <property type="term" value="F:ABC-type transporter activity"/>
    <property type="evidence" value="ECO:0007669"/>
    <property type="project" value="InterPro"/>
</dbReference>
<evidence type="ECO:0000313" key="7">
    <source>
        <dbReference type="EMBL" id="KAA0974204.1"/>
    </source>
</evidence>
<protein>
    <submittedName>
        <fullName evidence="7">ABC transporter permease</fullName>
    </submittedName>
</protein>
<feature type="transmembrane region" description="Helical" evidence="5">
    <location>
        <begin position="152"/>
        <end position="172"/>
    </location>
</feature>
<dbReference type="RefSeq" id="WP_149620554.1">
    <property type="nucleotide sequence ID" value="NZ_JBITUG010000001.1"/>
</dbReference>
<dbReference type="InterPro" id="IPR047817">
    <property type="entry name" value="ABC2_TM_bact-type"/>
</dbReference>
<proteinExistence type="predicted"/>
<dbReference type="Pfam" id="PF12698">
    <property type="entry name" value="ABC2_membrane_3"/>
    <property type="match status" value="1"/>
</dbReference>
<evidence type="ECO:0000256" key="2">
    <source>
        <dbReference type="ARBA" id="ARBA00022692"/>
    </source>
</evidence>
<keyword evidence="3 5" id="KW-1133">Transmembrane helix</keyword>
<feature type="transmembrane region" description="Helical" evidence="5">
    <location>
        <begin position="314"/>
        <end position="335"/>
    </location>
</feature>
<accession>A0A5B0E5F3</accession>
<evidence type="ECO:0000259" key="6">
    <source>
        <dbReference type="PROSITE" id="PS51012"/>
    </source>
</evidence>
<feature type="transmembrane region" description="Helical" evidence="5">
    <location>
        <begin position="259"/>
        <end position="280"/>
    </location>
</feature>
<dbReference type="AlphaFoldDB" id="A0A5B0E5F3"/>
<evidence type="ECO:0000256" key="5">
    <source>
        <dbReference type="SAM" id="Phobius"/>
    </source>
</evidence>
<dbReference type="EMBL" id="VOBL01000020">
    <property type="protein sequence ID" value="KAA0974204.1"/>
    <property type="molecule type" value="Genomic_DNA"/>
</dbReference>
<dbReference type="PANTHER" id="PTHR43027:SF2">
    <property type="entry name" value="TRANSPORT PERMEASE PROTEIN"/>
    <property type="match status" value="1"/>
</dbReference>
<evidence type="ECO:0000256" key="3">
    <source>
        <dbReference type="ARBA" id="ARBA00022989"/>
    </source>
</evidence>
<feature type="transmembrane region" description="Helical" evidence="5">
    <location>
        <begin position="30"/>
        <end position="49"/>
    </location>
</feature>
<keyword evidence="4 5" id="KW-0472">Membrane</keyword>
<gene>
    <name evidence="7" type="ORF">FQ154_16335</name>
</gene>
<dbReference type="Proteomes" id="UP000323856">
    <property type="component" value="Unassembled WGS sequence"/>
</dbReference>
<reference evidence="7 8" key="1">
    <citation type="submission" date="2019-07" db="EMBL/GenBank/DDBJ databases">
        <title>Analysis of the biochemical properties, biological activity and biotechnological potential of siderophores and biosurfactants produced by Antarctic psychrotolerant bacteria.</title>
        <authorList>
            <person name="Styczynski M."/>
            <person name="Krucon T."/>
            <person name="Decewicz P."/>
            <person name="Dziewit L."/>
        </authorList>
    </citation>
    <scope>NUCLEOTIDE SEQUENCE [LARGE SCALE GENOMIC DNA]</scope>
    <source>
        <strain evidence="7 8">ANT_H27</strain>
    </source>
</reference>
<evidence type="ECO:0000256" key="1">
    <source>
        <dbReference type="ARBA" id="ARBA00004141"/>
    </source>
</evidence>
<dbReference type="PROSITE" id="PS51012">
    <property type="entry name" value="ABC_TM2"/>
    <property type="match status" value="1"/>
</dbReference>
<comment type="subcellular location">
    <subcellularLocation>
        <location evidence="1">Membrane</location>
        <topology evidence="1">Multi-pass membrane protein</topology>
    </subcellularLocation>
</comment>
<comment type="caution">
    <text evidence="7">The sequence shown here is derived from an EMBL/GenBank/DDBJ whole genome shotgun (WGS) entry which is preliminary data.</text>
</comment>
<feature type="transmembrane region" description="Helical" evidence="5">
    <location>
        <begin position="200"/>
        <end position="219"/>
    </location>
</feature>
<name>A0A5B0E5F3_9MICC</name>
<dbReference type="InterPro" id="IPR013525">
    <property type="entry name" value="ABC2_TM"/>
</dbReference>